<comment type="function">
    <text evidence="6">Exhibits a very high intrinsic GTPase hydrolysis rate. Involved in the addition of a carboxymethylaminomethyl (cmnm) group at the wobble position (U34) of certain tRNAs, forming tRNA-cmnm(5)s(2)U34.</text>
</comment>
<feature type="binding site" evidence="6">
    <location>
        <begin position="245"/>
        <end position="251"/>
    </location>
    <ligand>
        <name>GTP</name>
        <dbReference type="ChEBI" id="CHEBI:37565"/>
    </ligand>
</feature>
<feature type="binding site" evidence="6">
    <location>
        <position position="454"/>
    </location>
    <ligand>
        <name>(6S)-5-formyl-5,6,7,8-tetrahydrofolate</name>
        <dbReference type="ChEBI" id="CHEBI:57457"/>
    </ligand>
</feature>
<dbReference type="InterPro" id="IPR031168">
    <property type="entry name" value="G_TrmE"/>
</dbReference>
<name>F7WYV8_9GAMM</name>
<feature type="binding site" evidence="6">
    <location>
        <begin position="226"/>
        <end position="231"/>
    </location>
    <ligand>
        <name>GTP</name>
        <dbReference type="ChEBI" id="CHEBI:37565"/>
    </ligand>
</feature>
<comment type="subcellular location">
    <subcellularLocation>
        <location evidence="6">Cytoplasm</location>
    </subcellularLocation>
</comment>
<dbReference type="STRING" id="261317.BCTU_008"/>
<evidence type="ECO:0000256" key="5">
    <source>
        <dbReference type="ARBA" id="ARBA00023134"/>
    </source>
</evidence>
<dbReference type="PRINTS" id="PR00449">
    <property type="entry name" value="RASTRNSFRMNG"/>
</dbReference>
<feature type="binding site" evidence="6">
    <location>
        <position position="120"/>
    </location>
    <ligand>
        <name>(6S)-5-formyl-5,6,7,8-tetrahydrofolate</name>
        <dbReference type="ChEBI" id="CHEBI:57457"/>
    </ligand>
</feature>
<dbReference type="GO" id="GO:0005525">
    <property type="term" value="F:GTP binding"/>
    <property type="evidence" value="ECO:0007669"/>
    <property type="project" value="UniProtKB-UniRule"/>
</dbReference>
<feature type="domain" description="TrmE-type G" evidence="8">
    <location>
        <begin position="216"/>
        <end position="377"/>
    </location>
</feature>
<dbReference type="Pfam" id="PF01926">
    <property type="entry name" value="MMR_HSR1"/>
    <property type="match status" value="1"/>
</dbReference>
<dbReference type="InterPro" id="IPR027417">
    <property type="entry name" value="P-loop_NTPase"/>
</dbReference>
<dbReference type="NCBIfam" id="NF003661">
    <property type="entry name" value="PRK05291.1-3"/>
    <property type="match status" value="1"/>
</dbReference>
<comment type="similarity">
    <text evidence="1 6 7">Belongs to the TRAFAC class TrmE-Era-EngA-EngB-Septin-like GTPase superfamily. TrmE GTPase family.</text>
</comment>
<keyword evidence="6" id="KW-0479">Metal-binding</keyword>
<evidence type="ECO:0000256" key="7">
    <source>
        <dbReference type="RuleBase" id="RU003313"/>
    </source>
</evidence>
<keyword evidence="2 6" id="KW-0819">tRNA processing</keyword>
<keyword evidence="6" id="KW-0460">Magnesium</keyword>
<evidence type="ECO:0000313" key="9">
    <source>
        <dbReference type="EMBL" id="AEH39608.1"/>
    </source>
</evidence>
<keyword evidence="3 6" id="KW-0547">Nucleotide-binding</keyword>
<dbReference type="GO" id="GO:0003924">
    <property type="term" value="F:GTPase activity"/>
    <property type="evidence" value="ECO:0007669"/>
    <property type="project" value="UniProtKB-UniRule"/>
</dbReference>
<dbReference type="Gene3D" id="3.30.1360.120">
    <property type="entry name" value="Probable tRNA modification gtpase trme, domain 1"/>
    <property type="match status" value="1"/>
</dbReference>
<dbReference type="CDD" id="cd14858">
    <property type="entry name" value="TrmE_N"/>
    <property type="match status" value="1"/>
</dbReference>
<dbReference type="PROSITE" id="PS51709">
    <property type="entry name" value="G_TRME"/>
    <property type="match status" value="1"/>
</dbReference>
<dbReference type="Proteomes" id="UP000006811">
    <property type="component" value="Chromosome"/>
</dbReference>
<dbReference type="InterPro" id="IPR027266">
    <property type="entry name" value="TrmE/GcvT-like"/>
</dbReference>
<dbReference type="NCBIfam" id="TIGR00231">
    <property type="entry name" value="small_GTP"/>
    <property type="match status" value="1"/>
</dbReference>
<feature type="binding site" evidence="6">
    <location>
        <position position="245"/>
    </location>
    <ligand>
        <name>K(+)</name>
        <dbReference type="ChEBI" id="CHEBI:29103"/>
    </ligand>
</feature>
<dbReference type="Gene3D" id="1.20.120.430">
    <property type="entry name" value="tRNA modification GTPase MnmE domain 2"/>
    <property type="match status" value="1"/>
</dbReference>
<evidence type="ECO:0000313" key="10">
    <source>
        <dbReference type="Proteomes" id="UP000006811"/>
    </source>
</evidence>
<organism evidence="9 10">
    <name type="scientific">Buchnera aphidicola</name>
    <name type="common">Cinara tujafilina</name>
    <dbReference type="NCBI Taxonomy" id="261317"/>
    <lineage>
        <taxon>Bacteria</taxon>
        <taxon>Pseudomonadati</taxon>
        <taxon>Pseudomonadota</taxon>
        <taxon>Gammaproteobacteria</taxon>
        <taxon>Enterobacterales</taxon>
        <taxon>Erwiniaceae</taxon>
        <taxon>Buchnera</taxon>
    </lineage>
</organism>
<evidence type="ECO:0000256" key="2">
    <source>
        <dbReference type="ARBA" id="ARBA00022694"/>
    </source>
</evidence>
<dbReference type="InterPro" id="IPR018948">
    <property type="entry name" value="GTP-bd_TrmE_N"/>
</dbReference>
<dbReference type="GO" id="GO:0046872">
    <property type="term" value="F:metal ion binding"/>
    <property type="evidence" value="ECO:0007669"/>
    <property type="project" value="UniProtKB-KW"/>
</dbReference>
<evidence type="ECO:0000256" key="1">
    <source>
        <dbReference type="ARBA" id="ARBA00011043"/>
    </source>
</evidence>
<feature type="binding site" evidence="6">
    <location>
        <position position="251"/>
    </location>
    <ligand>
        <name>Mg(2+)</name>
        <dbReference type="ChEBI" id="CHEBI:18420"/>
    </ligand>
</feature>
<accession>F7WYV8</accession>
<dbReference type="InterPro" id="IPR004520">
    <property type="entry name" value="GTPase_MnmE"/>
</dbReference>
<feature type="binding site" evidence="6">
    <location>
        <begin position="270"/>
        <end position="273"/>
    </location>
    <ligand>
        <name>GTP</name>
        <dbReference type="ChEBI" id="CHEBI:37565"/>
    </ligand>
</feature>
<dbReference type="InterPro" id="IPR027368">
    <property type="entry name" value="MnmE_dom2"/>
</dbReference>
<evidence type="ECO:0000259" key="8">
    <source>
        <dbReference type="PROSITE" id="PS51709"/>
    </source>
</evidence>
<dbReference type="EMBL" id="CP001817">
    <property type="protein sequence ID" value="AEH39608.1"/>
    <property type="molecule type" value="Genomic_DNA"/>
</dbReference>
<dbReference type="InterPro" id="IPR025867">
    <property type="entry name" value="MnmE_helical"/>
</dbReference>
<dbReference type="AlphaFoldDB" id="F7WYV8"/>
<gene>
    <name evidence="9" type="primary">thdF</name>
    <name evidence="6" type="synonym">mnmE</name>
    <name evidence="6" type="synonym">trmE</name>
    <name evidence="9" type="ORF">BCTU_008</name>
</gene>
<dbReference type="GO" id="GO:0002098">
    <property type="term" value="P:tRNA wobble uridine modification"/>
    <property type="evidence" value="ECO:0007669"/>
    <property type="project" value="TreeGrafter"/>
</dbReference>
<feature type="binding site" evidence="6">
    <location>
        <position position="226"/>
    </location>
    <ligand>
        <name>K(+)</name>
        <dbReference type="ChEBI" id="CHEBI:29103"/>
    </ligand>
</feature>
<dbReference type="eggNOG" id="COG0486">
    <property type="taxonomic scope" value="Bacteria"/>
</dbReference>
<dbReference type="HAMAP" id="MF_00379">
    <property type="entry name" value="GTPase_MnmE"/>
    <property type="match status" value="1"/>
</dbReference>
<comment type="caution">
    <text evidence="6">Lacks conserved residue(s) required for the propagation of feature annotation.</text>
</comment>
<dbReference type="InterPro" id="IPR005225">
    <property type="entry name" value="Small_GTP-bd"/>
</dbReference>
<proteinExistence type="inferred from homology"/>
<comment type="cofactor">
    <cofactor evidence="6">
        <name>K(+)</name>
        <dbReference type="ChEBI" id="CHEBI:29103"/>
    </cofactor>
    <text evidence="6">Binds 1 potassium ion per subunit.</text>
</comment>
<keyword evidence="4 6" id="KW-0630">Potassium</keyword>
<comment type="subunit">
    <text evidence="6">Homodimer. Heterotetramer of two MnmE and two MnmG subunits.</text>
</comment>
<dbReference type="EC" id="3.6.-.-" evidence="6"/>
<dbReference type="CDD" id="cd04164">
    <property type="entry name" value="trmE"/>
    <property type="match status" value="1"/>
</dbReference>
<dbReference type="OrthoDB" id="9805918at2"/>
<evidence type="ECO:0000256" key="4">
    <source>
        <dbReference type="ARBA" id="ARBA00022958"/>
    </source>
</evidence>
<dbReference type="GO" id="GO:0005829">
    <property type="term" value="C:cytosol"/>
    <property type="evidence" value="ECO:0007669"/>
    <property type="project" value="TreeGrafter"/>
</dbReference>
<dbReference type="Gene3D" id="3.40.50.300">
    <property type="entry name" value="P-loop containing nucleotide triphosphate hydrolases"/>
    <property type="match status" value="1"/>
</dbReference>
<feature type="binding site" evidence="6">
    <location>
        <position position="247"/>
    </location>
    <ligand>
        <name>K(+)</name>
        <dbReference type="ChEBI" id="CHEBI:29103"/>
    </ligand>
</feature>
<feature type="binding site" evidence="6">
    <location>
        <position position="250"/>
    </location>
    <ligand>
        <name>K(+)</name>
        <dbReference type="ChEBI" id="CHEBI:29103"/>
    </ligand>
</feature>
<keyword evidence="6" id="KW-0963">Cytoplasm</keyword>
<feature type="binding site" evidence="6">
    <location>
        <position position="80"/>
    </location>
    <ligand>
        <name>(6S)-5-formyl-5,6,7,8-tetrahydrofolate</name>
        <dbReference type="ChEBI" id="CHEBI:57457"/>
    </ligand>
</feature>
<dbReference type="SUPFAM" id="SSF52540">
    <property type="entry name" value="P-loop containing nucleoside triphosphate hydrolases"/>
    <property type="match status" value="1"/>
</dbReference>
<evidence type="ECO:0000256" key="3">
    <source>
        <dbReference type="ARBA" id="ARBA00022741"/>
    </source>
</evidence>
<keyword evidence="5 6" id="KW-0342">GTP-binding</keyword>
<evidence type="ECO:0000256" key="6">
    <source>
        <dbReference type="HAMAP-Rule" id="MF_00379"/>
    </source>
</evidence>
<dbReference type="Pfam" id="PF12631">
    <property type="entry name" value="MnmE_helical"/>
    <property type="match status" value="1"/>
</dbReference>
<dbReference type="Pfam" id="PF10396">
    <property type="entry name" value="TrmE_N"/>
    <property type="match status" value="1"/>
</dbReference>
<dbReference type="HOGENOM" id="CLU_019624_4_1_6"/>
<protein>
    <recommendedName>
        <fullName evidence="6">tRNA modification GTPase MnmE</fullName>
        <ecNumber evidence="6">3.6.-.-</ecNumber>
    </recommendedName>
</protein>
<feature type="binding site" evidence="6">
    <location>
        <position position="23"/>
    </location>
    <ligand>
        <name>(6S)-5-formyl-5,6,7,8-tetrahydrofolate</name>
        <dbReference type="ChEBI" id="CHEBI:57457"/>
    </ligand>
</feature>
<keyword evidence="10" id="KW-1185">Reference proteome</keyword>
<dbReference type="GO" id="GO:0030488">
    <property type="term" value="P:tRNA methylation"/>
    <property type="evidence" value="ECO:0007669"/>
    <property type="project" value="TreeGrafter"/>
</dbReference>
<reference evidence="9 10" key="1">
    <citation type="journal article" date="2011" name="Appl. Environ. Microbiol.">
        <title>The genome of Buchnera aphidicola from the aphid Cinara tujafilina provides new clues about the evolutionary history of metabolic losses in bacterial endosymbionts.</title>
        <authorList>
            <person name="Lamelas A."/>
            <person name="Gosalbes M.J."/>
            <person name="Moya A."/>
            <person name="Latorre A."/>
        </authorList>
    </citation>
    <scope>NUCLEOTIDE SEQUENCE [LARGE SCALE GENOMIC DNA]</scope>
    <source>
        <strain evidence="10">Cinara tujafilina</strain>
    </source>
</reference>
<dbReference type="KEGG" id="baj:BCTU_008"/>
<dbReference type="NCBIfam" id="TIGR00450">
    <property type="entry name" value="mnmE_trmE_thdF"/>
    <property type="match status" value="1"/>
</dbReference>
<dbReference type="PANTHER" id="PTHR42714:SF2">
    <property type="entry name" value="TRNA MODIFICATION GTPASE GTPBP3, MITOCHONDRIAL"/>
    <property type="match status" value="1"/>
</dbReference>
<feature type="binding site" evidence="6">
    <location>
        <position position="230"/>
    </location>
    <ligand>
        <name>Mg(2+)</name>
        <dbReference type="ChEBI" id="CHEBI:18420"/>
    </ligand>
</feature>
<keyword evidence="6" id="KW-0378">Hydrolase</keyword>
<dbReference type="InterPro" id="IPR006073">
    <property type="entry name" value="GTP-bd"/>
</dbReference>
<sequence length="454" mass="51189">MNISDTIIAPATAGGKAGIGIIRISGGDVRNIIKKILKISLRERYAHFFTFFDLNGKIVDNGIAIFFASPRSFTGEDMLELQGHGNPLILDMLIKNILLINNVRLARPGEFSERAFLNEKIDLIQAEATMDLIHAQSKLAIQASLKSLQGFFSQCINKIFQRLNSIYSNIEAAINFPEDINDNILLKNIDNKIYDVISLIKKVKKKAVQGNLLREGIKIVITGTPNVGKSSLLNRLLNKNVAIVTNLAGTTRDLIRSYINIKGLTFELIDTAGLCDSNNVIEKIGIKLAKDVIKKSNHVFLVLDSSKKDEFNELIIKNYIKKLNKNQIITLIFNKIDLTKKKSCITRYKNKYTSIYVSVKSGLGIDLLRKYMRSFSRSIDSSENLFLARRRHLQILTKTLKLLEDGLKNWIDFQTIELLSDTIKLANTLISEISGKFINQDILEKFFSEFCIGK</sequence>
<dbReference type="PANTHER" id="PTHR42714">
    <property type="entry name" value="TRNA MODIFICATION GTPASE GTPBP3"/>
    <property type="match status" value="1"/>
</dbReference>